<organism evidence="2 3">
    <name type="scientific">Toxocara canis</name>
    <name type="common">Canine roundworm</name>
    <dbReference type="NCBI Taxonomy" id="6265"/>
    <lineage>
        <taxon>Eukaryota</taxon>
        <taxon>Metazoa</taxon>
        <taxon>Ecdysozoa</taxon>
        <taxon>Nematoda</taxon>
        <taxon>Chromadorea</taxon>
        <taxon>Rhabditida</taxon>
        <taxon>Spirurina</taxon>
        <taxon>Ascaridomorpha</taxon>
        <taxon>Ascaridoidea</taxon>
        <taxon>Toxocaridae</taxon>
        <taxon>Toxocara</taxon>
    </lineage>
</organism>
<sequence length="141" mass="15236">MVTMGHGGRLWLLSRTQVGVLPHEGAQGRNGNATVRYVVNHMRLQAGCEPPPPAVDRVLPSPVWRLALRVVGRGHVDRTQKTKAMSIRKAIRCPGDSRGSDAEQCLSYTGMLVEHFNAHVRYGAAMALGISCAGSGYKVGF</sequence>
<reference evidence="3" key="1">
    <citation type="submission" date="2016-06" db="UniProtKB">
        <authorList>
            <consortium name="WormBaseParasite"/>
        </authorList>
    </citation>
    <scope>IDENTIFICATION</scope>
</reference>
<dbReference type="WBParaSite" id="TCNE_0000757901-mRNA-1">
    <property type="protein sequence ID" value="TCNE_0000757901-mRNA-1"/>
    <property type="gene ID" value="TCNE_0000757901"/>
</dbReference>
<protein>
    <submittedName>
        <fullName evidence="3">26S proteasome non-ATPase regulatory subunit 1</fullName>
    </submittedName>
</protein>
<accession>A0A183UGF9</accession>
<gene>
    <name evidence="1" type="ORF">TCNE_LOCUS7579</name>
</gene>
<evidence type="ECO:0000313" key="1">
    <source>
        <dbReference type="EMBL" id="VDM38900.1"/>
    </source>
</evidence>
<name>A0A183UGF9_TOXCA</name>
<reference evidence="1 2" key="2">
    <citation type="submission" date="2018-11" db="EMBL/GenBank/DDBJ databases">
        <authorList>
            <consortium name="Pathogen Informatics"/>
        </authorList>
    </citation>
    <scope>NUCLEOTIDE SEQUENCE [LARGE SCALE GENOMIC DNA]</scope>
</reference>
<proteinExistence type="predicted"/>
<dbReference type="Proteomes" id="UP000050794">
    <property type="component" value="Unassembled WGS sequence"/>
</dbReference>
<keyword evidence="2" id="KW-1185">Reference proteome</keyword>
<dbReference type="EMBL" id="UYWY01019710">
    <property type="protein sequence ID" value="VDM38900.1"/>
    <property type="molecule type" value="Genomic_DNA"/>
</dbReference>
<dbReference type="AlphaFoldDB" id="A0A183UGF9"/>
<evidence type="ECO:0000313" key="3">
    <source>
        <dbReference type="WBParaSite" id="TCNE_0000757901-mRNA-1"/>
    </source>
</evidence>
<evidence type="ECO:0000313" key="2">
    <source>
        <dbReference type="Proteomes" id="UP000050794"/>
    </source>
</evidence>